<feature type="compositionally biased region" description="Basic and acidic residues" evidence="6">
    <location>
        <begin position="315"/>
        <end position="325"/>
    </location>
</feature>
<dbReference type="AlphaFoldDB" id="A0A6A6J0W9"/>
<feature type="compositionally biased region" description="Polar residues" evidence="6">
    <location>
        <begin position="302"/>
        <end position="314"/>
    </location>
</feature>
<keyword evidence="10" id="KW-1185">Reference proteome</keyword>
<gene>
    <name evidence="9" type="ORF">BU26DRAFT_15816</name>
</gene>
<dbReference type="GO" id="GO:0016020">
    <property type="term" value="C:membrane"/>
    <property type="evidence" value="ECO:0007669"/>
    <property type="project" value="UniProtKB-SubCell"/>
</dbReference>
<organism evidence="9 10">
    <name type="scientific">Trematosphaeria pertusa</name>
    <dbReference type="NCBI Taxonomy" id="390896"/>
    <lineage>
        <taxon>Eukaryota</taxon>
        <taxon>Fungi</taxon>
        <taxon>Dikarya</taxon>
        <taxon>Ascomycota</taxon>
        <taxon>Pezizomycotina</taxon>
        <taxon>Dothideomycetes</taxon>
        <taxon>Pleosporomycetidae</taxon>
        <taxon>Pleosporales</taxon>
        <taxon>Massarineae</taxon>
        <taxon>Trematosphaeriaceae</taxon>
        <taxon>Trematosphaeria</taxon>
    </lineage>
</organism>
<evidence type="ECO:0000256" key="5">
    <source>
        <dbReference type="ARBA" id="ARBA00038359"/>
    </source>
</evidence>
<comment type="subcellular location">
    <subcellularLocation>
        <location evidence="1">Membrane</location>
        <topology evidence="1">Multi-pass membrane protein</topology>
    </subcellularLocation>
</comment>
<evidence type="ECO:0000256" key="1">
    <source>
        <dbReference type="ARBA" id="ARBA00004141"/>
    </source>
</evidence>
<evidence type="ECO:0000313" key="9">
    <source>
        <dbReference type="EMBL" id="KAF2256168.1"/>
    </source>
</evidence>
<evidence type="ECO:0000256" key="6">
    <source>
        <dbReference type="SAM" id="MobiDB-lite"/>
    </source>
</evidence>
<proteinExistence type="inferred from homology"/>
<feature type="region of interest" description="Disordered" evidence="6">
    <location>
        <begin position="234"/>
        <end position="269"/>
    </location>
</feature>
<dbReference type="InterPro" id="IPR052337">
    <property type="entry name" value="SAT4-like"/>
</dbReference>
<evidence type="ECO:0000256" key="4">
    <source>
        <dbReference type="ARBA" id="ARBA00023136"/>
    </source>
</evidence>
<evidence type="ECO:0000259" key="8">
    <source>
        <dbReference type="Pfam" id="PF20684"/>
    </source>
</evidence>
<feature type="domain" description="Rhodopsin" evidence="8">
    <location>
        <begin position="4"/>
        <end position="213"/>
    </location>
</feature>
<dbReference type="OrthoDB" id="4682787at2759"/>
<evidence type="ECO:0000256" key="2">
    <source>
        <dbReference type="ARBA" id="ARBA00022692"/>
    </source>
</evidence>
<keyword evidence="4 7" id="KW-0472">Membrane</keyword>
<keyword evidence="3 7" id="KW-1133">Transmembrane helix</keyword>
<protein>
    <recommendedName>
        <fullName evidence="8">Rhodopsin domain-containing protein</fullName>
    </recommendedName>
</protein>
<evidence type="ECO:0000256" key="3">
    <source>
        <dbReference type="ARBA" id="ARBA00022989"/>
    </source>
</evidence>
<dbReference type="Pfam" id="PF20684">
    <property type="entry name" value="Fung_rhodopsin"/>
    <property type="match status" value="1"/>
</dbReference>
<dbReference type="InterPro" id="IPR049326">
    <property type="entry name" value="Rhodopsin_dom_fungi"/>
</dbReference>
<name>A0A6A6J0W9_9PLEO</name>
<dbReference type="EMBL" id="ML987189">
    <property type="protein sequence ID" value="KAF2256168.1"/>
    <property type="molecule type" value="Genomic_DNA"/>
</dbReference>
<feature type="transmembrane region" description="Helical" evidence="7">
    <location>
        <begin position="64"/>
        <end position="91"/>
    </location>
</feature>
<dbReference type="GeneID" id="54573422"/>
<feature type="transmembrane region" description="Helical" evidence="7">
    <location>
        <begin position="147"/>
        <end position="169"/>
    </location>
</feature>
<evidence type="ECO:0000256" key="7">
    <source>
        <dbReference type="SAM" id="Phobius"/>
    </source>
</evidence>
<feature type="compositionally biased region" description="Polar residues" evidence="6">
    <location>
        <begin position="254"/>
        <end position="267"/>
    </location>
</feature>
<sequence length="383" mass="43129">MGYYMVKWGAGVHQWQITLQQLFRQLYWANVAQIIYCPLSFVVKMAILLQYLRLFAPSRSVNAVMWYGAWITIASCFIFYTVFMFWTMFYCQPREAIWNKLTPGGKCHDVNHIIISQGAFNMGSDIAILLLPTSSLWTLNVPLGRKIAVTLLFATGLLACAASAMRIVFTTMIAPVISQADVSHNGLFIGLWTEAEVSLGFIVACSLCLPKLIQAKGKKLKRAMSKASSPFSTMRSTVRSVSRRSTFTLRSGSRKSTQATSRGSIQLNDLEPKQAAYCEERELEQQPQPQPTKHTPDPYALPTTTGSSEYSQSIDSKRHSDEDNSIRLAPLHVPRTSSSDLYSSVRSPAHRMTRDQMTPEQLRDEINMLQQFNFGSRRPSVEE</sequence>
<evidence type="ECO:0000313" key="10">
    <source>
        <dbReference type="Proteomes" id="UP000800094"/>
    </source>
</evidence>
<feature type="transmembrane region" description="Helical" evidence="7">
    <location>
        <begin position="26"/>
        <end position="52"/>
    </location>
</feature>
<feature type="compositionally biased region" description="Low complexity" evidence="6">
    <location>
        <begin position="234"/>
        <end position="251"/>
    </location>
</feature>
<keyword evidence="2 7" id="KW-0812">Transmembrane</keyword>
<dbReference type="PANTHER" id="PTHR33048:SF146">
    <property type="entry name" value="INTEGRAL MEMBRANE PROTEIN"/>
    <property type="match status" value="1"/>
</dbReference>
<feature type="compositionally biased region" description="Polar residues" evidence="6">
    <location>
        <begin position="335"/>
        <end position="346"/>
    </location>
</feature>
<reference evidence="9" key="1">
    <citation type="journal article" date="2020" name="Stud. Mycol.">
        <title>101 Dothideomycetes genomes: a test case for predicting lifestyles and emergence of pathogens.</title>
        <authorList>
            <person name="Haridas S."/>
            <person name="Albert R."/>
            <person name="Binder M."/>
            <person name="Bloem J."/>
            <person name="Labutti K."/>
            <person name="Salamov A."/>
            <person name="Andreopoulos B."/>
            <person name="Baker S."/>
            <person name="Barry K."/>
            <person name="Bills G."/>
            <person name="Bluhm B."/>
            <person name="Cannon C."/>
            <person name="Castanera R."/>
            <person name="Culley D."/>
            <person name="Daum C."/>
            <person name="Ezra D."/>
            <person name="Gonzalez J."/>
            <person name="Henrissat B."/>
            <person name="Kuo A."/>
            <person name="Liang C."/>
            <person name="Lipzen A."/>
            <person name="Lutzoni F."/>
            <person name="Magnuson J."/>
            <person name="Mondo S."/>
            <person name="Nolan M."/>
            <person name="Ohm R."/>
            <person name="Pangilinan J."/>
            <person name="Park H.-J."/>
            <person name="Ramirez L."/>
            <person name="Alfaro M."/>
            <person name="Sun H."/>
            <person name="Tritt A."/>
            <person name="Yoshinaga Y."/>
            <person name="Zwiers L.-H."/>
            <person name="Turgeon B."/>
            <person name="Goodwin S."/>
            <person name="Spatafora J."/>
            <person name="Crous P."/>
            <person name="Grigoriev I."/>
        </authorList>
    </citation>
    <scope>NUCLEOTIDE SEQUENCE</scope>
    <source>
        <strain evidence="9">CBS 122368</strain>
    </source>
</reference>
<dbReference type="Proteomes" id="UP000800094">
    <property type="component" value="Unassembled WGS sequence"/>
</dbReference>
<comment type="similarity">
    <text evidence="5">Belongs to the SAT4 family.</text>
</comment>
<dbReference type="PANTHER" id="PTHR33048">
    <property type="entry name" value="PTH11-LIKE INTEGRAL MEMBRANE PROTEIN (AFU_ORTHOLOGUE AFUA_5G11245)"/>
    <property type="match status" value="1"/>
</dbReference>
<accession>A0A6A6J0W9</accession>
<dbReference type="RefSeq" id="XP_033691172.1">
    <property type="nucleotide sequence ID" value="XM_033820092.1"/>
</dbReference>
<feature type="region of interest" description="Disordered" evidence="6">
    <location>
        <begin position="281"/>
        <end position="359"/>
    </location>
</feature>